<proteinExistence type="predicted"/>
<feature type="transmembrane region" description="Helical" evidence="1">
    <location>
        <begin position="84"/>
        <end position="105"/>
    </location>
</feature>
<organism evidence="3 4">
    <name type="scientific">Parabacteroides goldsteinii DSM 19448 = WAL 12034</name>
    <dbReference type="NCBI Taxonomy" id="927665"/>
    <lineage>
        <taxon>Bacteria</taxon>
        <taxon>Pseudomonadati</taxon>
        <taxon>Bacteroidota</taxon>
        <taxon>Bacteroidia</taxon>
        <taxon>Bacteroidales</taxon>
        <taxon>Tannerellaceae</taxon>
        <taxon>Parabacteroides</taxon>
    </lineage>
</organism>
<dbReference type="InterPro" id="IPR010559">
    <property type="entry name" value="Sig_transdc_His_kin_internal"/>
</dbReference>
<keyword evidence="1" id="KW-0812">Transmembrane</keyword>
<dbReference type="SUPFAM" id="SSF55874">
    <property type="entry name" value="ATPase domain of HSP90 chaperone/DNA topoisomerase II/histidine kinase"/>
    <property type="match status" value="1"/>
</dbReference>
<feature type="transmembrane region" description="Helical" evidence="1">
    <location>
        <begin position="50"/>
        <end position="72"/>
    </location>
</feature>
<dbReference type="PANTHER" id="PTHR34220">
    <property type="entry name" value="SENSOR HISTIDINE KINASE YPDA"/>
    <property type="match status" value="1"/>
</dbReference>
<accession>A0A0F5JFV3</accession>
<dbReference type="HOGENOM" id="CLU_020473_1_0_10"/>
<dbReference type="AlphaFoldDB" id="A0A0F5JFV3"/>
<dbReference type="InterPro" id="IPR036890">
    <property type="entry name" value="HATPase_C_sf"/>
</dbReference>
<dbReference type="Pfam" id="PF06580">
    <property type="entry name" value="His_kinase"/>
    <property type="match status" value="1"/>
</dbReference>
<keyword evidence="1" id="KW-1133">Transmembrane helix</keyword>
<comment type="caution">
    <text evidence="3">The sequence shown here is derived from an EMBL/GenBank/DDBJ whole genome shotgun (WGS) entry which is preliminary data.</text>
</comment>
<protein>
    <recommendedName>
        <fullName evidence="2">Signal transduction histidine kinase internal region domain-containing protein</fullName>
    </recommendedName>
</protein>
<feature type="transmembrane region" description="Helical" evidence="1">
    <location>
        <begin position="20"/>
        <end position="38"/>
    </location>
</feature>
<dbReference type="STRING" id="927665.HMPREF1535_02332"/>
<name>A0A0F5JFV3_9BACT</name>
<feature type="transmembrane region" description="Helical" evidence="1">
    <location>
        <begin position="125"/>
        <end position="145"/>
    </location>
</feature>
<dbReference type="PATRIC" id="fig|927665.4.peg.2398"/>
<evidence type="ECO:0000313" key="4">
    <source>
        <dbReference type="Proteomes" id="UP000033047"/>
    </source>
</evidence>
<gene>
    <name evidence="3" type="ORF">HMPREF1535_02332</name>
</gene>
<dbReference type="Gene3D" id="3.30.565.10">
    <property type="entry name" value="Histidine kinase-like ATPase, C-terminal domain"/>
    <property type="match status" value="1"/>
</dbReference>
<feature type="domain" description="Signal transduction histidine kinase internal region" evidence="2">
    <location>
        <begin position="168"/>
        <end position="245"/>
    </location>
</feature>
<evidence type="ECO:0000313" key="3">
    <source>
        <dbReference type="EMBL" id="KKB56357.1"/>
    </source>
</evidence>
<dbReference type="Proteomes" id="UP000033047">
    <property type="component" value="Unassembled WGS sequence"/>
</dbReference>
<reference evidence="3 4" key="1">
    <citation type="submission" date="2013-04" db="EMBL/GenBank/DDBJ databases">
        <title>The Genome Sequence of Parabacteroides goldsteinii DSM 19448.</title>
        <authorList>
            <consortium name="The Broad Institute Genomics Platform"/>
            <person name="Earl A."/>
            <person name="Ward D."/>
            <person name="Feldgarden M."/>
            <person name="Gevers D."/>
            <person name="Martens E."/>
            <person name="Sakamoto M."/>
            <person name="Benno Y."/>
            <person name="Song Y."/>
            <person name="Liu C."/>
            <person name="Lee J."/>
            <person name="Bolanos M."/>
            <person name="Vaisanen M.L."/>
            <person name="Finegold S.M."/>
            <person name="Walker B."/>
            <person name="Young S."/>
            <person name="Zeng Q."/>
            <person name="Gargeya S."/>
            <person name="Fitzgerald M."/>
            <person name="Haas B."/>
            <person name="Abouelleil A."/>
            <person name="Allen A.W."/>
            <person name="Alvarado L."/>
            <person name="Arachchi H.M."/>
            <person name="Berlin A.M."/>
            <person name="Chapman S.B."/>
            <person name="Gainer-Dewar J."/>
            <person name="Goldberg J."/>
            <person name="Griggs A."/>
            <person name="Gujja S."/>
            <person name="Hansen M."/>
            <person name="Howarth C."/>
            <person name="Imamovic A."/>
            <person name="Ireland A."/>
            <person name="Larimer J."/>
            <person name="McCowan C."/>
            <person name="Murphy C."/>
            <person name="Pearson M."/>
            <person name="Poon T.W."/>
            <person name="Priest M."/>
            <person name="Roberts A."/>
            <person name="Saif S."/>
            <person name="Shea T."/>
            <person name="Sisk P."/>
            <person name="Sykes S."/>
            <person name="Wortman J."/>
            <person name="Nusbaum C."/>
            <person name="Birren B."/>
        </authorList>
    </citation>
    <scope>NUCLEOTIDE SEQUENCE [LARGE SCALE GENOMIC DNA]</scope>
    <source>
        <strain evidence="3 4">DSM 19448</strain>
    </source>
</reference>
<dbReference type="RefSeq" id="WP_046146178.1">
    <property type="nucleotide sequence ID" value="NZ_KQ033912.1"/>
</dbReference>
<sequence length="365" mass="41804">MKTEGTTQTHISPPFKGMGGIIHIAAWGILFGLPFFFTGRESQVLTVTSYLRSVIVPLSFMMVFYVNYFLLVNRYLFSRHGWKFFLSNVALIAAAIILVHLLMQLLPPPEIPHPHRSERELKDVIGFFTVNAMLYALVAGLSVAIKMTSGWYQIESMRRELEKSRAEAELQNLKSQLNPHFLFNTLNNIYSLIAFSPERAQEAVHDLSRLLRYVLYDSSQPQVLLEKELDFIRNYVELMRIRLPEHVELKTEIAATKPDAPIAPLLFISLIENAFKHGVSNSKPSFIDLDIHQKGDRIVCHLKNSYFPKDAEQDKSGSGIGIKNLRKRLELIYPNRHIFSYGVEGDNYYSMLELQISGEEPKSEK</sequence>
<dbReference type="GO" id="GO:0016020">
    <property type="term" value="C:membrane"/>
    <property type="evidence" value="ECO:0007669"/>
    <property type="project" value="InterPro"/>
</dbReference>
<keyword evidence="1" id="KW-0472">Membrane</keyword>
<dbReference type="PANTHER" id="PTHR34220:SF7">
    <property type="entry name" value="SENSOR HISTIDINE KINASE YPDA"/>
    <property type="match status" value="1"/>
</dbReference>
<evidence type="ECO:0000259" key="2">
    <source>
        <dbReference type="Pfam" id="PF06580"/>
    </source>
</evidence>
<dbReference type="GO" id="GO:0000155">
    <property type="term" value="F:phosphorelay sensor kinase activity"/>
    <property type="evidence" value="ECO:0007669"/>
    <property type="project" value="InterPro"/>
</dbReference>
<dbReference type="InterPro" id="IPR050640">
    <property type="entry name" value="Bact_2-comp_sensor_kinase"/>
</dbReference>
<evidence type="ECO:0000256" key="1">
    <source>
        <dbReference type="SAM" id="Phobius"/>
    </source>
</evidence>
<dbReference type="EMBL" id="AQHV01000011">
    <property type="protein sequence ID" value="KKB56357.1"/>
    <property type="molecule type" value="Genomic_DNA"/>
</dbReference>